<dbReference type="KEGG" id="dgg:DGI_0834"/>
<dbReference type="STRING" id="1121448.DGI_0834"/>
<comment type="subcellular location">
    <subcellularLocation>
        <location evidence="1">Cell membrane</location>
        <topology evidence="1">Multi-pass membrane protein</topology>
    </subcellularLocation>
</comment>
<keyword evidence="3" id="KW-0813">Transport</keyword>
<evidence type="ECO:0000256" key="4">
    <source>
        <dbReference type="ARBA" id="ARBA00022475"/>
    </source>
</evidence>
<dbReference type="GO" id="GO:0015920">
    <property type="term" value="P:lipopolysaccharide transport"/>
    <property type="evidence" value="ECO:0007669"/>
    <property type="project" value="TreeGrafter"/>
</dbReference>
<evidence type="ECO:0000256" key="8">
    <source>
        <dbReference type="ARBA" id="ARBA00023047"/>
    </source>
</evidence>
<evidence type="ECO:0000256" key="5">
    <source>
        <dbReference type="ARBA" id="ARBA00022597"/>
    </source>
</evidence>
<dbReference type="InterPro" id="IPR000412">
    <property type="entry name" value="ABC_2_transport"/>
</dbReference>
<evidence type="ECO:0000256" key="2">
    <source>
        <dbReference type="ARBA" id="ARBA00007783"/>
    </source>
</evidence>
<dbReference type="GO" id="GO:0015774">
    <property type="term" value="P:polysaccharide transport"/>
    <property type="evidence" value="ECO:0007669"/>
    <property type="project" value="UniProtKB-KW"/>
</dbReference>
<dbReference type="eggNOG" id="COG1682">
    <property type="taxonomic scope" value="Bacteria"/>
</dbReference>
<evidence type="ECO:0000256" key="1">
    <source>
        <dbReference type="ARBA" id="ARBA00004651"/>
    </source>
</evidence>
<feature type="transmembrane region" description="Helical" evidence="10">
    <location>
        <begin position="239"/>
        <end position="259"/>
    </location>
</feature>
<proteinExistence type="inferred from homology"/>
<evidence type="ECO:0000256" key="3">
    <source>
        <dbReference type="ARBA" id="ARBA00022448"/>
    </source>
</evidence>
<sequence>MSNSAPPPSIRQSLAVQQRVVGALLRREFVNLSGRKGAGFLFVILEPCIFMLALSALFIFRRALGNAQFSMAAFALSGYGILWSCRFQIMKSTNVISSNLPLFYHRNVRVLDVMISRATIQAACTTASFILLFMLAYLLSMLPFPDDPLLIMYSWVLVQWYGFNLCILTGSLSALVSFGTKICILLNVAHVLCTGGLFMVDWLPHEYREIALLFPMVHATEMMRDGFFNESMITYYDPVYIVTSNIIMSYMCLCTMLKYTKSEAVYGRS</sequence>
<keyword evidence="9 10" id="KW-0472">Membrane</keyword>
<dbReference type="EMBL" id="CP006585">
    <property type="protein sequence ID" value="AGW12729.1"/>
    <property type="molecule type" value="Genomic_DNA"/>
</dbReference>
<feature type="transmembrane region" description="Helical" evidence="10">
    <location>
        <begin position="37"/>
        <end position="60"/>
    </location>
</feature>
<keyword evidence="7 10" id="KW-1133">Transmembrane helix</keyword>
<dbReference type="PANTHER" id="PTHR30413">
    <property type="entry name" value="INNER MEMBRANE TRANSPORT PERMEASE"/>
    <property type="match status" value="1"/>
</dbReference>
<evidence type="ECO:0000313" key="13">
    <source>
        <dbReference type="Proteomes" id="UP000016587"/>
    </source>
</evidence>
<evidence type="ECO:0000313" key="12">
    <source>
        <dbReference type="EMBL" id="AGW12729.1"/>
    </source>
</evidence>
<dbReference type="InterPro" id="IPR013525">
    <property type="entry name" value="ABC2_TM"/>
</dbReference>
<keyword evidence="13" id="KW-1185">Reference proteome</keyword>
<evidence type="ECO:0000256" key="7">
    <source>
        <dbReference type="ARBA" id="ARBA00022989"/>
    </source>
</evidence>
<dbReference type="AlphaFoldDB" id="T2G980"/>
<reference evidence="13" key="2">
    <citation type="submission" date="2013-07" db="EMBL/GenBank/DDBJ databases">
        <authorList>
            <person name="Morais-Silva F.O."/>
            <person name="Rezende A.M."/>
            <person name="Pimentel C."/>
            <person name="Resende D.M."/>
            <person name="Santos C.I."/>
            <person name="Clemente C."/>
            <person name="de Oliveira L.M."/>
            <person name="da Silva S.M."/>
            <person name="Costa D.A."/>
            <person name="Varela-Raposo A."/>
            <person name="Horacio E.C.A."/>
            <person name="Matos M."/>
            <person name="Flores O."/>
            <person name="Ruiz J.C."/>
            <person name="Rodrigues-Pousada C."/>
        </authorList>
    </citation>
    <scope>NUCLEOTIDE SEQUENCE [LARGE SCALE GENOMIC DNA]</scope>
    <source>
        <strain evidence="13">ATCC 19364 / DSM 1382 / NCIMB 9332 / VKM B-1759</strain>
    </source>
</reference>
<evidence type="ECO:0000256" key="6">
    <source>
        <dbReference type="ARBA" id="ARBA00022692"/>
    </source>
</evidence>
<dbReference type="RefSeq" id="WP_021759420.1">
    <property type="nucleotide sequence ID" value="NC_022444.1"/>
</dbReference>
<feature type="transmembrane region" description="Helical" evidence="10">
    <location>
        <begin position="182"/>
        <end position="200"/>
    </location>
</feature>
<evidence type="ECO:0000256" key="10">
    <source>
        <dbReference type="SAM" id="Phobius"/>
    </source>
</evidence>
<comment type="similarity">
    <text evidence="2">Belongs to the ABC-2 integral membrane protein family.</text>
</comment>
<evidence type="ECO:0000259" key="11">
    <source>
        <dbReference type="Pfam" id="PF01061"/>
    </source>
</evidence>
<accession>T2G980</accession>
<dbReference type="PATRIC" id="fig|1121448.10.peg.836"/>
<keyword evidence="8" id="KW-0625">Polysaccharide transport</keyword>
<dbReference type="OrthoDB" id="9814458at2"/>
<feature type="transmembrane region" description="Helical" evidence="10">
    <location>
        <begin position="151"/>
        <end position="175"/>
    </location>
</feature>
<dbReference type="PANTHER" id="PTHR30413:SF10">
    <property type="entry name" value="CAPSULE POLYSACCHARIDE EXPORT INNER-MEMBRANE PROTEIN CTRC"/>
    <property type="match status" value="1"/>
</dbReference>
<feature type="transmembrane region" description="Helical" evidence="10">
    <location>
        <begin position="118"/>
        <end position="139"/>
    </location>
</feature>
<dbReference type="GO" id="GO:0140359">
    <property type="term" value="F:ABC-type transporter activity"/>
    <property type="evidence" value="ECO:0007669"/>
    <property type="project" value="InterPro"/>
</dbReference>
<protein>
    <submittedName>
        <fullName evidence="12">Putative capsule polysaccharide export inner-membrane protein ctrC</fullName>
    </submittedName>
</protein>
<reference evidence="12 13" key="1">
    <citation type="journal article" date="2013" name="J. Bacteriol.">
        <title>Roles of HynAB and Ech, the only two hydrogenases found in the model sulfate reducer Desulfovibrio gigas.</title>
        <authorList>
            <person name="Morais-Silva F.O."/>
            <person name="Santos C.I."/>
            <person name="Rodrigues R."/>
            <person name="Pereira I.A."/>
            <person name="Rodrigues-Pousada C."/>
        </authorList>
    </citation>
    <scope>NUCLEOTIDE SEQUENCE [LARGE SCALE GENOMIC DNA]</scope>
    <source>
        <strain evidence="13">ATCC 19364 / DSM 1382 / NCIMB 9332 / VKM B-1759</strain>
    </source>
</reference>
<dbReference type="HOGENOM" id="CLU_060703_5_1_7"/>
<organism evidence="12 13">
    <name type="scientific">Megalodesulfovibrio gigas (strain ATCC 19364 / DSM 1382 / NCIMB 9332 / VKM B-1759)</name>
    <name type="common">Desulfovibrio gigas</name>
    <dbReference type="NCBI Taxonomy" id="1121448"/>
    <lineage>
        <taxon>Bacteria</taxon>
        <taxon>Pseudomonadati</taxon>
        <taxon>Thermodesulfobacteriota</taxon>
        <taxon>Desulfovibrionia</taxon>
        <taxon>Desulfovibrionales</taxon>
        <taxon>Desulfovibrionaceae</taxon>
        <taxon>Megalodesulfovibrio</taxon>
    </lineage>
</organism>
<dbReference type="GO" id="GO:0043190">
    <property type="term" value="C:ATP-binding cassette (ABC) transporter complex"/>
    <property type="evidence" value="ECO:0007669"/>
    <property type="project" value="InterPro"/>
</dbReference>
<dbReference type="Pfam" id="PF01061">
    <property type="entry name" value="ABC2_membrane"/>
    <property type="match status" value="1"/>
</dbReference>
<gene>
    <name evidence="12" type="primary">crtC</name>
    <name evidence="12" type="ORF">DGI_0834</name>
</gene>
<keyword evidence="6 10" id="KW-0812">Transmembrane</keyword>
<name>T2G980_MEGG1</name>
<dbReference type="PRINTS" id="PR00164">
    <property type="entry name" value="ABC2TRNSPORT"/>
</dbReference>
<keyword evidence="4" id="KW-1003">Cell membrane</keyword>
<feature type="domain" description="ABC-2 type transporter transmembrane" evidence="11">
    <location>
        <begin position="21"/>
        <end position="228"/>
    </location>
</feature>
<dbReference type="Proteomes" id="UP000016587">
    <property type="component" value="Chromosome"/>
</dbReference>
<evidence type="ECO:0000256" key="9">
    <source>
        <dbReference type="ARBA" id="ARBA00023136"/>
    </source>
</evidence>
<keyword evidence="5" id="KW-0762">Sugar transport</keyword>